<dbReference type="InterPro" id="IPR001647">
    <property type="entry name" value="HTH_TetR"/>
</dbReference>
<comment type="caution">
    <text evidence="5">The sequence shown here is derived from an EMBL/GenBank/DDBJ whole genome shotgun (WGS) entry which is preliminary data.</text>
</comment>
<dbReference type="Proteomes" id="UP001361239">
    <property type="component" value="Unassembled WGS sequence"/>
</dbReference>
<evidence type="ECO:0000313" key="6">
    <source>
        <dbReference type="Proteomes" id="UP001361239"/>
    </source>
</evidence>
<feature type="region of interest" description="Disordered" evidence="3">
    <location>
        <begin position="1"/>
        <end position="23"/>
    </location>
</feature>
<protein>
    <submittedName>
        <fullName evidence="5">TetR/AcrR family transcriptional regulator</fullName>
    </submittedName>
</protein>
<evidence type="ECO:0000256" key="1">
    <source>
        <dbReference type="ARBA" id="ARBA00023125"/>
    </source>
</evidence>
<proteinExistence type="predicted"/>
<keyword evidence="6" id="KW-1185">Reference proteome</keyword>
<keyword evidence="1 2" id="KW-0238">DNA-binding</keyword>
<evidence type="ECO:0000313" key="5">
    <source>
        <dbReference type="EMBL" id="MEJ5979241.1"/>
    </source>
</evidence>
<accession>A0ABU8S1J8</accession>
<dbReference type="InterPro" id="IPR009057">
    <property type="entry name" value="Homeodomain-like_sf"/>
</dbReference>
<feature type="DNA-binding region" description="H-T-H motif" evidence="2">
    <location>
        <begin position="51"/>
        <end position="70"/>
    </location>
</feature>
<dbReference type="PANTHER" id="PTHR30055:SF146">
    <property type="entry name" value="HTH-TYPE TRANSCRIPTIONAL DUAL REGULATOR CECR"/>
    <property type="match status" value="1"/>
</dbReference>
<name>A0ABU8S1J8_9SPHN</name>
<dbReference type="PANTHER" id="PTHR30055">
    <property type="entry name" value="HTH-TYPE TRANSCRIPTIONAL REGULATOR RUTR"/>
    <property type="match status" value="1"/>
</dbReference>
<evidence type="ECO:0000256" key="2">
    <source>
        <dbReference type="PROSITE-ProRule" id="PRU00335"/>
    </source>
</evidence>
<dbReference type="Pfam" id="PF00440">
    <property type="entry name" value="TetR_N"/>
    <property type="match status" value="1"/>
</dbReference>
<feature type="domain" description="HTH tetR-type" evidence="4">
    <location>
        <begin position="28"/>
        <end position="88"/>
    </location>
</feature>
<gene>
    <name evidence="5" type="ORF">WG901_21490</name>
</gene>
<dbReference type="RefSeq" id="WP_339589180.1">
    <property type="nucleotide sequence ID" value="NZ_JBBHJZ010000006.1"/>
</dbReference>
<sequence length="220" mass="24419">MIEPNLPAVAEGKTSKPRRGRPSRAAIAEIDARILEAAWKAFLAHGFNGTSMEAIANWAGVTKTTLYLRHVDKLALLRAVITDRTGKWGERARLTDWTTGKTLEERLVHYARTMLRWSQHPEVMATRRLVEGSIGEAGEIARELDRALRDPMIDLLVKEINCLATIDGTPPSDPRELVRIFMGMVDAVREIGESQQLDSDALSLKAEAVAGILLRGRSAW</sequence>
<reference evidence="5 6" key="1">
    <citation type="submission" date="2024-03" db="EMBL/GenBank/DDBJ databases">
        <authorList>
            <person name="Jo J.-H."/>
        </authorList>
    </citation>
    <scope>NUCLEOTIDE SEQUENCE [LARGE SCALE GENOMIC DNA]</scope>
    <source>
        <strain evidence="5 6">PS1R-30</strain>
    </source>
</reference>
<dbReference type="SUPFAM" id="SSF46689">
    <property type="entry name" value="Homeodomain-like"/>
    <property type="match status" value="1"/>
</dbReference>
<evidence type="ECO:0000256" key="3">
    <source>
        <dbReference type="SAM" id="MobiDB-lite"/>
    </source>
</evidence>
<dbReference type="PROSITE" id="PS50977">
    <property type="entry name" value="HTH_TETR_2"/>
    <property type="match status" value="1"/>
</dbReference>
<dbReference type="EMBL" id="JBBHJZ010000006">
    <property type="protein sequence ID" value="MEJ5979241.1"/>
    <property type="molecule type" value="Genomic_DNA"/>
</dbReference>
<organism evidence="5 6">
    <name type="scientific">Novosphingobium anseongense</name>
    <dbReference type="NCBI Taxonomy" id="3133436"/>
    <lineage>
        <taxon>Bacteria</taxon>
        <taxon>Pseudomonadati</taxon>
        <taxon>Pseudomonadota</taxon>
        <taxon>Alphaproteobacteria</taxon>
        <taxon>Sphingomonadales</taxon>
        <taxon>Sphingomonadaceae</taxon>
        <taxon>Novosphingobium</taxon>
    </lineage>
</organism>
<evidence type="ECO:0000259" key="4">
    <source>
        <dbReference type="PROSITE" id="PS50977"/>
    </source>
</evidence>
<dbReference type="Gene3D" id="1.10.357.10">
    <property type="entry name" value="Tetracycline Repressor, domain 2"/>
    <property type="match status" value="1"/>
</dbReference>
<dbReference type="InterPro" id="IPR050109">
    <property type="entry name" value="HTH-type_TetR-like_transc_reg"/>
</dbReference>